<comment type="similarity">
    <text evidence="7">Belongs to the FtsB family.</text>
</comment>
<keyword evidence="2 7" id="KW-0132">Cell division</keyword>
<protein>
    <recommendedName>
        <fullName evidence="7">Cell division protein FtsB</fullName>
    </recommendedName>
</protein>
<evidence type="ECO:0000256" key="2">
    <source>
        <dbReference type="ARBA" id="ARBA00022618"/>
    </source>
</evidence>
<evidence type="ECO:0000256" key="1">
    <source>
        <dbReference type="ARBA" id="ARBA00022475"/>
    </source>
</evidence>
<comment type="function">
    <text evidence="7">Essential cell division protein. May link together the upstream cell division proteins, which are predominantly cytoplasmic, with the downstream cell division proteins, which are predominantly periplasmic.</text>
</comment>
<evidence type="ECO:0000256" key="3">
    <source>
        <dbReference type="ARBA" id="ARBA00022692"/>
    </source>
</evidence>
<dbReference type="RefSeq" id="WP_200234248.1">
    <property type="nucleotide sequence ID" value="NZ_NRRV01000006.1"/>
</dbReference>
<name>A0ABS1CDL0_9GAMM</name>
<comment type="subunit">
    <text evidence="7">Part of a complex composed of FtsB, FtsL and FtsQ.</text>
</comment>
<dbReference type="Pfam" id="PF04977">
    <property type="entry name" value="DivIC"/>
    <property type="match status" value="1"/>
</dbReference>
<dbReference type="NCBIfam" id="NF002058">
    <property type="entry name" value="PRK00888.1"/>
    <property type="match status" value="1"/>
</dbReference>
<evidence type="ECO:0000313" key="8">
    <source>
        <dbReference type="EMBL" id="MBK1629892.1"/>
    </source>
</evidence>
<dbReference type="GO" id="GO:0051301">
    <property type="term" value="P:cell division"/>
    <property type="evidence" value="ECO:0007669"/>
    <property type="project" value="UniProtKB-KW"/>
</dbReference>
<evidence type="ECO:0000256" key="6">
    <source>
        <dbReference type="ARBA" id="ARBA00023306"/>
    </source>
</evidence>
<dbReference type="InterPro" id="IPR007060">
    <property type="entry name" value="FtsL/DivIC"/>
</dbReference>
<keyword evidence="3 7" id="KW-0812">Transmembrane</keyword>
<comment type="caution">
    <text evidence="8">The sequence shown here is derived from an EMBL/GenBank/DDBJ whole genome shotgun (WGS) entry which is preliminary data.</text>
</comment>
<evidence type="ECO:0000313" key="9">
    <source>
        <dbReference type="Proteomes" id="UP000748752"/>
    </source>
</evidence>
<organism evidence="8 9">
    <name type="scientific">Thiohalocapsa halophila</name>
    <dbReference type="NCBI Taxonomy" id="69359"/>
    <lineage>
        <taxon>Bacteria</taxon>
        <taxon>Pseudomonadati</taxon>
        <taxon>Pseudomonadota</taxon>
        <taxon>Gammaproteobacteria</taxon>
        <taxon>Chromatiales</taxon>
        <taxon>Chromatiaceae</taxon>
        <taxon>Thiohalocapsa</taxon>
    </lineage>
</organism>
<dbReference type="PANTHER" id="PTHR37485">
    <property type="entry name" value="CELL DIVISION PROTEIN FTSB"/>
    <property type="match status" value="1"/>
</dbReference>
<gene>
    <name evidence="7" type="primary">ftsB</name>
    <name evidence="8" type="ORF">CKO31_03870</name>
</gene>
<keyword evidence="9" id="KW-1185">Reference proteome</keyword>
<evidence type="ECO:0000256" key="5">
    <source>
        <dbReference type="ARBA" id="ARBA00023136"/>
    </source>
</evidence>
<keyword evidence="4 7" id="KW-1133">Transmembrane helix</keyword>
<dbReference type="InterPro" id="IPR023081">
    <property type="entry name" value="Cell_div_FtsB"/>
</dbReference>
<accession>A0ABS1CDL0</accession>
<reference evidence="8 9" key="1">
    <citation type="journal article" date="2020" name="Microorganisms">
        <title>Osmotic Adaptation and Compatible Solute Biosynthesis of Phototrophic Bacteria as Revealed from Genome Analyses.</title>
        <authorList>
            <person name="Imhoff J.F."/>
            <person name="Rahn T."/>
            <person name="Kunzel S."/>
            <person name="Keller A."/>
            <person name="Neulinger S.C."/>
        </authorList>
    </citation>
    <scope>NUCLEOTIDE SEQUENCE [LARGE SCALE GENOMIC DNA]</scope>
    <source>
        <strain evidence="8 9">DSM 6210</strain>
    </source>
</reference>
<comment type="subcellular location">
    <subcellularLocation>
        <location evidence="7">Cell inner membrane</location>
        <topology evidence="7">Single-pass type II membrane protein</topology>
    </subcellularLocation>
    <text evidence="7">Localizes to the division septum.</text>
</comment>
<dbReference type="EMBL" id="NRRV01000006">
    <property type="protein sequence ID" value="MBK1629892.1"/>
    <property type="molecule type" value="Genomic_DNA"/>
</dbReference>
<keyword evidence="7" id="KW-0997">Cell inner membrane</keyword>
<sequence length="98" mass="11215">MTRWVILGLLLLLGLLQYRLWVGEGSIKELHALRAQIEEHRAELERLEARNLALAAEVEDLRTGVEAIEDRARSELGMIQRGEVFLQVIEKPEEEVGQ</sequence>
<dbReference type="HAMAP" id="MF_00599">
    <property type="entry name" value="FtsB"/>
    <property type="match status" value="1"/>
</dbReference>
<keyword evidence="1 7" id="KW-1003">Cell membrane</keyword>
<dbReference type="PANTHER" id="PTHR37485:SF1">
    <property type="entry name" value="CELL DIVISION PROTEIN FTSB"/>
    <property type="match status" value="1"/>
</dbReference>
<keyword evidence="7" id="KW-0175">Coiled coil</keyword>
<keyword evidence="6 7" id="KW-0131">Cell cycle</keyword>
<dbReference type="Proteomes" id="UP000748752">
    <property type="component" value="Unassembled WGS sequence"/>
</dbReference>
<feature type="topological domain" description="Cytoplasmic" evidence="7">
    <location>
        <begin position="1"/>
        <end position="4"/>
    </location>
</feature>
<evidence type="ECO:0000256" key="4">
    <source>
        <dbReference type="ARBA" id="ARBA00022989"/>
    </source>
</evidence>
<proteinExistence type="inferred from homology"/>
<keyword evidence="5 7" id="KW-0472">Membrane</keyword>
<evidence type="ECO:0000256" key="7">
    <source>
        <dbReference type="HAMAP-Rule" id="MF_00599"/>
    </source>
</evidence>
<feature type="coiled-coil region" evidence="7">
    <location>
        <begin position="27"/>
        <end position="64"/>
    </location>
</feature>
<feature type="topological domain" description="Periplasmic" evidence="7">
    <location>
        <begin position="23"/>
        <end position="98"/>
    </location>
</feature>